<sequence>MENCAPLKPEGGGNATSTVSNDVESPKKKKEQETKKETRAEVWTHWSRATRGSRSWSQPASPSWEEEEALVRVGVVSRLLVHPLKSGTAVSVTRAECQELGLRFGELQDRHWLVVTEDGHMVTGRQEPRLVLVSLTCEGGHVRLSGPEMEELRFPVKQPDGPVMDCRVFGADIQGRDCGDEASRWLTRYLGEGKTFRLVHYEPAMKGRRPEEGESGFPPYQVAYPDVAPVMLLSEASVKDLSSKLETDVTVERFRPNIVIGDCEAFEEDSWEELQIGSVRLQRVMSCGRCIFTTVDPETGIINRKEPLETLKSYRLCKPSEKHLYKSSPLFGQLHAVKRTGILQVGDVVFKVSR</sequence>
<dbReference type="Ensembl" id="ENSSMAT00000058984.1">
    <property type="protein sequence ID" value="ENSSMAP00000063780.1"/>
    <property type="gene ID" value="ENSSMAG00000023135.1"/>
</dbReference>
<dbReference type="Proteomes" id="UP000694558">
    <property type="component" value="Chromosome 17"/>
</dbReference>
<dbReference type="PANTHER" id="PTHR14237:SF19">
    <property type="entry name" value="MITOCHONDRIAL AMIDOXIME REDUCING COMPONENT 1"/>
    <property type="match status" value="1"/>
</dbReference>
<dbReference type="Pfam" id="PF03473">
    <property type="entry name" value="MOSC"/>
    <property type="match status" value="1"/>
</dbReference>
<feature type="compositionally biased region" description="Polar residues" evidence="1">
    <location>
        <begin position="50"/>
        <end position="60"/>
    </location>
</feature>
<dbReference type="AlphaFoldDB" id="A0A8D3DW71"/>
<dbReference type="GO" id="GO:0005743">
    <property type="term" value="C:mitochondrial inner membrane"/>
    <property type="evidence" value="ECO:0007669"/>
    <property type="project" value="TreeGrafter"/>
</dbReference>
<evidence type="ECO:0000256" key="1">
    <source>
        <dbReference type="SAM" id="MobiDB-lite"/>
    </source>
</evidence>
<dbReference type="InterPro" id="IPR005302">
    <property type="entry name" value="MoCF_Sase_C"/>
</dbReference>
<dbReference type="GO" id="GO:0030170">
    <property type="term" value="F:pyridoxal phosphate binding"/>
    <property type="evidence" value="ECO:0007669"/>
    <property type="project" value="InterPro"/>
</dbReference>
<evidence type="ECO:0000313" key="4">
    <source>
        <dbReference type="Proteomes" id="UP000694558"/>
    </source>
</evidence>
<reference evidence="3" key="1">
    <citation type="submission" date="2023-05" db="EMBL/GenBank/DDBJ databases">
        <title>High-quality long-read genome of Scophthalmus maximus.</title>
        <authorList>
            <person name="Lien S."/>
            <person name="Martinez P."/>
        </authorList>
    </citation>
    <scope>NUCLEOTIDE SEQUENCE [LARGE SCALE GENOMIC DNA]</scope>
</reference>
<dbReference type="GO" id="GO:0008940">
    <property type="term" value="F:nitrate reductase activity"/>
    <property type="evidence" value="ECO:0007669"/>
    <property type="project" value="TreeGrafter"/>
</dbReference>
<dbReference type="Pfam" id="PF03476">
    <property type="entry name" value="MOSC_N"/>
    <property type="match status" value="1"/>
</dbReference>
<dbReference type="GO" id="GO:0030151">
    <property type="term" value="F:molybdenum ion binding"/>
    <property type="evidence" value="ECO:0007669"/>
    <property type="project" value="InterPro"/>
</dbReference>
<dbReference type="PROSITE" id="PS51340">
    <property type="entry name" value="MOSC"/>
    <property type="match status" value="1"/>
</dbReference>
<organism evidence="3 4">
    <name type="scientific">Scophthalmus maximus</name>
    <name type="common">Turbot</name>
    <name type="synonym">Psetta maxima</name>
    <dbReference type="NCBI Taxonomy" id="52904"/>
    <lineage>
        <taxon>Eukaryota</taxon>
        <taxon>Metazoa</taxon>
        <taxon>Chordata</taxon>
        <taxon>Craniata</taxon>
        <taxon>Vertebrata</taxon>
        <taxon>Euteleostomi</taxon>
        <taxon>Actinopterygii</taxon>
        <taxon>Neopterygii</taxon>
        <taxon>Teleostei</taxon>
        <taxon>Neoteleostei</taxon>
        <taxon>Acanthomorphata</taxon>
        <taxon>Carangaria</taxon>
        <taxon>Pleuronectiformes</taxon>
        <taxon>Pleuronectoidei</taxon>
        <taxon>Scophthalmidae</taxon>
        <taxon>Scophthalmus</taxon>
    </lineage>
</organism>
<dbReference type="SUPFAM" id="SSF50800">
    <property type="entry name" value="PK beta-barrel domain-like"/>
    <property type="match status" value="1"/>
</dbReference>
<feature type="region of interest" description="Disordered" evidence="1">
    <location>
        <begin position="1"/>
        <end position="60"/>
    </location>
</feature>
<feature type="compositionally biased region" description="Basic and acidic residues" evidence="1">
    <location>
        <begin position="24"/>
        <end position="42"/>
    </location>
</feature>
<protein>
    <recommendedName>
        <fullName evidence="2">MOSC domain-containing protein</fullName>
    </recommendedName>
</protein>
<dbReference type="InterPro" id="IPR011037">
    <property type="entry name" value="Pyrv_Knase-like_insert_dom_sf"/>
</dbReference>
<dbReference type="GO" id="GO:0042126">
    <property type="term" value="P:nitrate metabolic process"/>
    <property type="evidence" value="ECO:0007669"/>
    <property type="project" value="TreeGrafter"/>
</dbReference>
<dbReference type="GO" id="GO:0043546">
    <property type="term" value="F:molybdopterin cofactor binding"/>
    <property type="evidence" value="ECO:0007669"/>
    <property type="project" value="TreeGrafter"/>
</dbReference>
<accession>A0A8D3DW71</accession>
<proteinExistence type="predicted"/>
<reference evidence="3" key="2">
    <citation type="submission" date="2025-08" db="UniProtKB">
        <authorList>
            <consortium name="Ensembl"/>
        </authorList>
    </citation>
    <scope>IDENTIFICATION</scope>
</reference>
<dbReference type="SUPFAM" id="SSF141673">
    <property type="entry name" value="MOSC N-terminal domain-like"/>
    <property type="match status" value="1"/>
</dbReference>
<evidence type="ECO:0000313" key="3">
    <source>
        <dbReference type="Ensembl" id="ENSSMAP00000063780.1"/>
    </source>
</evidence>
<dbReference type="InterPro" id="IPR005303">
    <property type="entry name" value="MOCOS_middle"/>
</dbReference>
<dbReference type="GeneTree" id="ENSGT00940000159665"/>
<evidence type="ECO:0000259" key="2">
    <source>
        <dbReference type="PROSITE" id="PS51340"/>
    </source>
</evidence>
<dbReference type="PANTHER" id="PTHR14237">
    <property type="entry name" value="MOLYBDOPTERIN COFACTOR SULFURASE MOSC"/>
    <property type="match status" value="1"/>
</dbReference>
<feature type="domain" description="MOSC" evidence="2">
    <location>
        <begin position="202"/>
        <end position="352"/>
    </location>
</feature>
<name>A0A8D3DW71_SCOMX</name>